<feature type="domain" description="ABC transporter" evidence="8">
    <location>
        <begin position="322"/>
        <end position="522"/>
    </location>
</feature>
<dbReference type="InterPro" id="IPR039421">
    <property type="entry name" value="Type_1_exporter"/>
</dbReference>
<evidence type="ECO:0000313" key="11">
    <source>
        <dbReference type="Proteomes" id="UP000477739"/>
    </source>
</evidence>
<dbReference type="GO" id="GO:0034040">
    <property type="term" value="F:ATPase-coupled lipid transmembrane transporter activity"/>
    <property type="evidence" value="ECO:0007669"/>
    <property type="project" value="TreeGrafter"/>
</dbReference>
<dbReference type="PANTHER" id="PTHR24221">
    <property type="entry name" value="ATP-BINDING CASSETTE SUB-FAMILY B"/>
    <property type="match status" value="1"/>
</dbReference>
<dbReference type="PROSITE" id="PS50893">
    <property type="entry name" value="ABC_TRANSPORTER_2"/>
    <property type="match status" value="1"/>
</dbReference>
<dbReference type="AlphaFoldDB" id="A0A6L6IUZ9"/>
<comment type="subcellular location">
    <subcellularLocation>
        <location evidence="1">Cell membrane</location>
        <topology evidence="1">Multi-pass membrane protein</topology>
    </subcellularLocation>
</comment>
<evidence type="ECO:0000256" key="5">
    <source>
        <dbReference type="ARBA" id="ARBA00022989"/>
    </source>
</evidence>
<dbReference type="Pfam" id="PF00005">
    <property type="entry name" value="ABC_tran"/>
    <property type="match status" value="1"/>
</dbReference>
<comment type="caution">
    <text evidence="10">The sequence shown here is derived from an EMBL/GenBank/DDBJ whole genome shotgun (WGS) entry which is preliminary data.</text>
</comment>
<dbReference type="GO" id="GO:0016887">
    <property type="term" value="F:ATP hydrolysis activity"/>
    <property type="evidence" value="ECO:0007669"/>
    <property type="project" value="InterPro"/>
</dbReference>
<reference evidence="10 11" key="1">
    <citation type="submission" date="2019-11" db="EMBL/GenBank/DDBJ databases">
        <title>Escherichia alba sp. nov. isolated from the gut of plastic-eating superworms Zophobas atratus.</title>
        <authorList>
            <person name="Yang Y."/>
        </authorList>
    </citation>
    <scope>NUCLEOTIDE SEQUENCE [LARGE SCALE GENOMIC DNA]</scope>
    <source>
        <strain evidence="11">BIT-B35</strain>
    </source>
</reference>
<dbReference type="SMART" id="SM00382">
    <property type="entry name" value="AAA"/>
    <property type="match status" value="1"/>
</dbReference>
<sequence length="522" mass="59086">MKFDIFMKFKWQLISCVLLSLISAFSIIKLISVINSISHGLVKQDLNYNFLAGVGVLVFLCIINVITQKILAITSSSLVSELRSRLSKKLSEIQYHISIKTPASVFSVLIDDLNRVSALILLTPLFLYNFLIFFACFIYLYFISHMLPFLFFIFLLPPVILSVYFFKMTEKKFDVMRASEEALHLHYSVIQDAKQEMTINPGRSEHFHRNVLLPDIKMSERLMKNVYELWGMNQALSPALIYGSVLIVSYVSSIYLNLQPQDIVSFNTIAFFMIGPLTFLLQSSQQISAGFGGVRHLKKIGIEIEYSEKTNKISIPHSYEGWRCISVSEVSYNYGGRGVKSTSFKINRGEVIFIVGDNGSGKSTIVKVLCGLLPSNSGTISVDGNIVDPLTTKYRSLFCCILDGFTIFNHVIDASAKSISDEEIYNWLKFLGLEKYVQSNNGILSNLDLSTGQRKRIALLQCFAEERDIYILDEFASDQSPGFRDFFYFEIIPLLKRKGITVIVISHDSDYFSVADKLITVS</sequence>
<dbReference type="InterPro" id="IPR003593">
    <property type="entry name" value="AAA+_ATPase"/>
</dbReference>
<feature type="transmembrane region" description="Helical" evidence="7">
    <location>
        <begin position="149"/>
        <end position="166"/>
    </location>
</feature>
<dbReference type="InterPro" id="IPR003439">
    <property type="entry name" value="ABC_transporter-like_ATP-bd"/>
</dbReference>
<keyword evidence="11" id="KW-1185">Reference proteome</keyword>
<evidence type="ECO:0000256" key="3">
    <source>
        <dbReference type="ARBA" id="ARBA00022741"/>
    </source>
</evidence>
<dbReference type="GO" id="GO:0140359">
    <property type="term" value="F:ABC-type transporter activity"/>
    <property type="evidence" value="ECO:0007669"/>
    <property type="project" value="InterPro"/>
</dbReference>
<gene>
    <name evidence="10" type="ORF">GJV78_21705</name>
</gene>
<organism evidence="10 11">
    <name type="scientific">Intestinirhabdus alba</name>
    <dbReference type="NCBI Taxonomy" id="2899544"/>
    <lineage>
        <taxon>Bacteria</taxon>
        <taxon>Pseudomonadati</taxon>
        <taxon>Pseudomonadota</taxon>
        <taxon>Gammaproteobacteria</taxon>
        <taxon>Enterobacterales</taxon>
        <taxon>Enterobacteriaceae</taxon>
        <taxon>Intestinirhabdus</taxon>
    </lineage>
</organism>
<evidence type="ECO:0000259" key="8">
    <source>
        <dbReference type="PROSITE" id="PS50893"/>
    </source>
</evidence>
<feature type="transmembrane region" description="Helical" evidence="7">
    <location>
        <begin position="12"/>
        <end position="34"/>
    </location>
</feature>
<evidence type="ECO:0000256" key="4">
    <source>
        <dbReference type="ARBA" id="ARBA00022840"/>
    </source>
</evidence>
<evidence type="ECO:0000256" key="7">
    <source>
        <dbReference type="SAM" id="Phobius"/>
    </source>
</evidence>
<evidence type="ECO:0000256" key="1">
    <source>
        <dbReference type="ARBA" id="ARBA00004651"/>
    </source>
</evidence>
<feature type="transmembrane region" description="Helical" evidence="7">
    <location>
        <begin position="239"/>
        <end position="258"/>
    </location>
</feature>
<evidence type="ECO:0000256" key="6">
    <source>
        <dbReference type="ARBA" id="ARBA00023136"/>
    </source>
</evidence>
<evidence type="ECO:0000313" key="10">
    <source>
        <dbReference type="EMBL" id="MTH48800.1"/>
    </source>
</evidence>
<dbReference type="EMBL" id="WMJZ01000060">
    <property type="protein sequence ID" value="MTH48800.1"/>
    <property type="molecule type" value="Genomic_DNA"/>
</dbReference>
<dbReference type="InterPro" id="IPR027417">
    <property type="entry name" value="P-loop_NTPase"/>
</dbReference>
<feature type="transmembrane region" description="Helical" evidence="7">
    <location>
        <begin position="264"/>
        <end position="281"/>
    </location>
</feature>
<protein>
    <submittedName>
        <fullName evidence="10">ATP-binding cassette domain-containing protein</fullName>
    </submittedName>
</protein>
<keyword evidence="3" id="KW-0547">Nucleotide-binding</keyword>
<accession>A0A6L6IUZ9</accession>
<dbReference type="InterPro" id="IPR011527">
    <property type="entry name" value="ABC1_TM_dom"/>
</dbReference>
<feature type="transmembrane region" description="Helical" evidence="7">
    <location>
        <begin position="46"/>
        <end position="66"/>
    </location>
</feature>
<dbReference type="PANTHER" id="PTHR24221:SF654">
    <property type="entry name" value="ATP-BINDING CASSETTE SUB-FAMILY B MEMBER 6"/>
    <property type="match status" value="1"/>
</dbReference>
<evidence type="ECO:0000256" key="2">
    <source>
        <dbReference type="ARBA" id="ARBA00022692"/>
    </source>
</evidence>
<dbReference type="OrthoDB" id="9760776at2"/>
<dbReference type="SUPFAM" id="SSF90123">
    <property type="entry name" value="ABC transporter transmembrane region"/>
    <property type="match status" value="1"/>
</dbReference>
<proteinExistence type="predicted"/>
<dbReference type="SUPFAM" id="SSF52540">
    <property type="entry name" value="P-loop containing nucleoside triphosphate hydrolases"/>
    <property type="match status" value="1"/>
</dbReference>
<keyword evidence="2 7" id="KW-0812">Transmembrane</keyword>
<feature type="domain" description="ABC transmembrane type-1" evidence="9">
    <location>
        <begin position="13"/>
        <end position="289"/>
    </location>
</feature>
<dbReference type="RefSeq" id="WP_155110186.1">
    <property type="nucleotide sequence ID" value="NZ_WMJZ01000060.1"/>
</dbReference>
<feature type="transmembrane region" description="Helical" evidence="7">
    <location>
        <begin position="119"/>
        <end position="143"/>
    </location>
</feature>
<dbReference type="PROSITE" id="PS50929">
    <property type="entry name" value="ABC_TM1F"/>
    <property type="match status" value="1"/>
</dbReference>
<keyword evidence="5 7" id="KW-1133">Transmembrane helix</keyword>
<dbReference type="Gene3D" id="3.40.50.300">
    <property type="entry name" value="P-loop containing nucleotide triphosphate hydrolases"/>
    <property type="match status" value="1"/>
</dbReference>
<name>A0A6L6IUZ9_9ENTR</name>
<dbReference type="Proteomes" id="UP000477739">
    <property type="component" value="Unassembled WGS sequence"/>
</dbReference>
<keyword evidence="6 7" id="KW-0472">Membrane</keyword>
<keyword evidence="4 10" id="KW-0067">ATP-binding</keyword>
<dbReference type="GO" id="GO:0005524">
    <property type="term" value="F:ATP binding"/>
    <property type="evidence" value="ECO:0007669"/>
    <property type="project" value="UniProtKB-KW"/>
</dbReference>
<evidence type="ECO:0000259" key="9">
    <source>
        <dbReference type="PROSITE" id="PS50929"/>
    </source>
</evidence>
<dbReference type="InterPro" id="IPR036640">
    <property type="entry name" value="ABC1_TM_sf"/>
</dbReference>
<dbReference type="GO" id="GO:0005886">
    <property type="term" value="C:plasma membrane"/>
    <property type="evidence" value="ECO:0007669"/>
    <property type="project" value="UniProtKB-SubCell"/>
</dbReference>
<dbReference type="Gene3D" id="1.20.1560.10">
    <property type="entry name" value="ABC transporter type 1, transmembrane domain"/>
    <property type="match status" value="1"/>
</dbReference>